<dbReference type="EMBL" id="CM040986">
    <property type="protein sequence ID" value="MCJ8738467.1"/>
    <property type="molecule type" value="Genomic_DNA"/>
</dbReference>
<organism evidence="1 2">
    <name type="scientific">Pangasius djambal</name>
    <dbReference type="NCBI Taxonomy" id="1691987"/>
    <lineage>
        <taxon>Eukaryota</taxon>
        <taxon>Metazoa</taxon>
        <taxon>Chordata</taxon>
        <taxon>Craniata</taxon>
        <taxon>Vertebrata</taxon>
        <taxon>Euteleostomi</taxon>
        <taxon>Actinopterygii</taxon>
        <taxon>Neopterygii</taxon>
        <taxon>Teleostei</taxon>
        <taxon>Ostariophysi</taxon>
        <taxon>Siluriformes</taxon>
        <taxon>Pangasiidae</taxon>
        <taxon>Pangasius</taxon>
    </lineage>
</organism>
<keyword evidence="2" id="KW-1185">Reference proteome</keyword>
<gene>
    <name evidence="1" type="ORF">PDJAM_G00036310</name>
</gene>
<name>A0ACC5YS85_9TELE</name>
<protein>
    <submittedName>
        <fullName evidence="1">Uncharacterized protein</fullName>
    </submittedName>
</protein>
<evidence type="ECO:0000313" key="1">
    <source>
        <dbReference type="EMBL" id="MCJ8738467.1"/>
    </source>
</evidence>
<accession>A0ACC5YS85</accession>
<feature type="non-terminal residue" evidence="1">
    <location>
        <position position="1"/>
    </location>
</feature>
<dbReference type="Proteomes" id="UP000830395">
    <property type="component" value="Chromosome 12"/>
</dbReference>
<comment type="caution">
    <text evidence="1">The sequence shown here is derived from an EMBL/GenBank/DDBJ whole genome shotgun (WGS) entry which is preliminary data.</text>
</comment>
<evidence type="ECO:0000313" key="2">
    <source>
        <dbReference type="Proteomes" id="UP000830395"/>
    </source>
</evidence>
<proteinExistence type="predicted"/>
<sequence length="367" mass="40530">HAEKSSSLGRHINYYLLTNHADGAGCLRQVSNLNKRMGPRKKGEKRRKEKNPIKMEETEDSAELGEPSEDITEEVVKEKKVRTKQKKYIGAHVSIAGGIWKAVEASVEMGGHSFGLFLGSQRSWQRPALDQTAAVKFQQACARHGFDPTHILPHGSYLMNCGSPKEDVFGKSQAMLVDELSRCSVLGLTQFNFHPGASMDSSKEQCIERIAQAINHAHQQIPAVCTVLENMSGQGSTVGGQFNELKSIIDHVRDKTRVGVCLDTCHAFAAGYDISSAGGVKSVLDEFDQVVGLHYLRAVHLNDSKGKLGCHLDRHEDIGRGRIGISAFRNIVNEPRLDNIPLILETPGRPGFEYDEQIQLLYSLCED</sequence>
<reference evidence="1" key="1">
    <citation type="submission" date="2020-02" db="EMBL/GenBank/DDBJ databases">
        <title>Genome sequencing of the panga catfish, Pangasius djambal.</title>
        <authorList>
            <person name="Wen M."/>
            <person name="Zahm M."/>
            <person name="Roques C."/>
            <person name="Cabau C."/>
            <person name="Klopp C."/>
            <person name="Donnadieu C."/>
            <person name="Jouanno E."/>
            <person name="Avarre J.-C."/>
            <person name="Campet M."/>
            <person name="Ha T."/>
            <person name="Dugue R."/>
            <person name="Lampietro C."/>
            <person name="Louis A."/>
            <person name="Herpin A."/>
            <person name="Echchiki A."/>
            <person name="Berthelot C."/>
            <person name="Parey E."/>
            <person name="Roest-Crollius H."/>
            <person name="Braasch I."/>
            <person name="Postlethwait J.H."/>
            <person name="Bobe J."/>
            <person name="Montfort J."/>
            <person name="Bouchez O."/>
            <person name="Begum T."/>
            <person name="Schartl M."/>
            <person name="Gustiano R."/>
            <person name="Guiguen Y."/>
        </authorList>
    </citation>
    <scope>NUCLEOTIDE SEQUENCE</scope>
    <source>
        <strain evidence="1">Pdj_M5554</strain>
    </source>
</reference>